<keyword evidence="11" id="KW-1185">Reference proteome</keyword>
<dbReference type="Gene3D" id="2.60.40.10">
    <property type="entry name" value="Immunoglobulins"/>
    <property type="match status" value="2"/>
</dbReference>
<evidence type="ECO:0000256" key="1">
    <source>
        <dbReference type="ARBA" id="ARBA00004477"/>
    </source>
</evidence>
<feature type="domain" description="Ig-like" evidence="9">
    <location>
        <begin position="175"/>
        <end position="271"/>
    </location>
</feature>
<dbReference type="InterPro" id="IPR003599">
    <property type="entry name" value="Ig_sub"/>
</dbReference>
<evidence type="ECO:0000256" key="6">
    <source>
        <dbReference type="ARBA" id="ARBA00022989"/>
    </source>
</evidence>
<dbReference type="SUPFAM" id="SSF48726">
    <property type="entry name" value="Immunoglobulin"/>
    <property type="match status" value="2"/>
</dbReference>
<dbReference type="GO" id="GO:0004888">
    <property type="term" value="F:transmembrane signaling receptor activity"/>
    <property type="evidence" value="ECO:0007669"/>
    <property type="project" value="TreeGrafter"/>
</dbReference>
<protein>
    <recommendedName>
        <fullName evidence="9">Ig-like domain-containing protein</fullName>
    </recommendedName>
</protein>
<evidence type="ECO:0000256" key="2">
    <source>
        <dbReference type="ARBA" id="ARBA00004922"/>
    </source>
</evidence>
<comment type="similarity">
    <text evidence="3">Belongs to the DAD/OST2 family.</text>
</comment>
<sequence>MAINVFSVLSHFLEEYATGTPTKLKVIDAYLLYMLLTGAFQFLYCLLVGSFPFNSFLSGFISCVGSFTLAVCLRIQVNPQNKGHFISPSYLVLLFAGVEMKYGGLTDQQLSMNDSSCHENAHFKEFYTSGTGFSQKGSETKCMVLRRAAHARVRPLTHSRMTSLLFLGVLLLQLPGVLCTVTTVGEWTVLEGQSIIVPCHYNPEYTPNVKYWCQGPMKDFCTTLARTNQPESAPSSKARITITDDPRHYVFTVTMRELKEKDSGRYWCGVEIGGIWNKDSTTSFYISVIHGMSVANNEVSAEEGGSVTVQCLYSEKHRENEKRWCRSGDISSCKGTSNGTFSSESLLISDDRKDTVTVTMRRLEKRDTGWYWCEAGEHQLSVYVLVTPRSTTTALDVKTQQHLSEVKAQNSNSHNVRQSLLIVCGALLFLVTWMIWKRFKKTPNRRKLDEPETWCAQGNVEARKLSSHLPEHFSPSGPHN</sequence>
<dbReference type="AlphaFoldDB" id="A0A5N5KZF8"/>
<accession>A0A5N5KZF8</accession>
<feature type="transmembrane region" description="Helical" evidence="8">
    <location>
        <begin position="57"/>
        <end position="77"/>
    </location>
</feature>
<evidence type="ECO:0000256" key="4">
    <source>
        <dbReference type="ARBA" id="ARBA00022692"/>
    </source>
</evidence>
<dbReference type="InterPro" id="IPR036179">
    <property type="entry name" value="Ig-like_dom_sf"/>
</dbReference>
<keyword evidence="5" id="KW-0256">Endoplasmic reticulum</keyword>
<evidence type="ECO:0000259" key="9">
    <source>
        <dbReference type="PROSITE" id="PS50835"/>
    </source>
</evidence>
<dbReference type="Proteomes" id="UP000327468">
    <property type="component" value="Chromosome 21"/>
</dbReference>
<dbReference type="InterPro" id="IPR050671">
    <property type="entry name" value="CD300_family_receptors"/>
</dbReference>
<proteinExistence type="inferred from homology"/>
<evidence type="ECO:0000256" key="5">
    <source>
        <dbReference type="ARBA" id="ARBA00022824"/>
    </source>
</evidence>
<keyword evidence="6 8" id="KW-1133">Transmembrane helix</keyword>
<dbReference type="InterPro" id="IPR013106">
    <property type="entry name" value="Ig_V-set"/>
</dbReference>
<name>A0A5N5KZF8_PANHP</name>
<dbReference type="PANTHER" id="PTHR11860:SF87">
    <property type="entry name" value="CMRF35-LIKE MOLECULE 8"/>
    <property type="match status" value="1"/>
</dbReference>
<feature type="transmembrane region" description="Helical" evidence="8">
    <location>
        <begin position="419"/>
        <end position="436"/>
    </location>
</feature>
<dbReference type="EMBL" id="VFJC01000022">
    <property type="protein sequence ID" value="KAB5535837.1"/>
    <property type="molecule type" value="Genomic_DNA"/>
</dbReference>
<evidence type="ECO:0000256" key="3">
    <source>
        <dbReference type="ARBA" id="ARBA00009386"/>
    </source>
</evidence>
<feature type="transmembrane region" description="Helical" evidence="8">
    <location>
        <begin position="164"/>
        <end position="190"/>
    </location>
</feature>
<dbReference type="InterPro" id="IPR013783">
    <property type="entry name" value="Ig-like_fold"/>
</dbReference>
<dbReference type="Pfam" id="PF07686">
    <property type="entry name" value="V-set"/>
    <property type="match status" value="2"/>
</dbReference>
<keyword evidence="4 8" id="KW-0812">Transmembrane</keyword>
<evidence type="ECO:0000313" key="11">
    <source>
        <dbReference type="Proteomes" id="UP000327468"/>
    </source>
</evidence>
<keyword evidence="7 8" id="KW-0472">Membrane</keyword>
<dbReference type="Pfam" id="PF02109">
    <property type="entry name" value="DAD"/>
    <property type="match status" value="1"/>
</dbReference>
<dbReference type="PANTHER" id="PTHR11860">
    <property type="entry name" value="POLYMERIC-IMMUNOGLOBULIN RECEPTOR"/>
    <property type="match status" value="1"/>
</dbReference>
<dbReference type="SMART" id="SM00409">
    <property type="entry name" value="IG"/>
    <property type="match status" value="2"/>
</dbReference>
<evidence type="ECO:0000313" key="10">
    <source>
        <dbReference type="EMBL" id="KAB5535837.1"/>
    </source>
</evidence>
<dbReference type="GO" id="GO:0008250">
    <property type="term" value="C:oligosaccharyltransferase complex"/>
    <property type="evidence" value="ECO:0007669"/>
    <property type="project" value="InterPro"/>
</dbReference>
<comment type="subcellular location">
    <subcellularLocation>
        <location evidence="1">Endoplasmic reticulum membrane</location>
        <topology evidence="1">Multi-pass membrane protein</topology>
    </subcellularLocation>
</comment>
<feature type="transmembrane region" description="Helical" evidence="8">
    <location>
        <begin position="30"/>
        <end position="51"/>
    </location>
</feature>
<evidence type="ECO:0000256" key="8">
    <source>
        <dbReference type="SAM" id="Phobius"/>
    </source>
</evidence>
<evidence type="ECO:0000256" key="7">
    <source>
        <dbReference type="ARBA" id="ARBA00023136"/>
    </source>
</evidence>
<dbReference type="InterPro" id="IPR007110">
    <property type="entry name" value="Ig-like_dom"/>
</dbReference>
<gene>
    <name evidence="10" type="ORF">PHYPO_G00122510</name>
</gene>
<dbReference type="InterPro" id="IPR003038">
    <property type="entry name" value="DAD/Ost2"/>
</dbReference>
<comment type="pathway">
    <text evidence="2">Protein modification; protein glycosylation.</text>
</comment>
<comment type="caution">
    <text evidence="10">The sequence shown here is derived from an EMBL/GenBank/DDBJ whole genome shotgun (WGS) entry which is preliminary data.</text>
</comment>
<organism evidence="10 11">
    <name type="scientific">Pangasianodon hypophthalmus</name>
    <name type="common">Striped catfish</name>
    <name type="synonym">Helicophagus hypophthalmus</name>
    <dbReference type="NCBI Taxonomy" id="310915"/>
    <lineage>
        <taxon>Eukaryota</taxon>
        <taxon>Metazoa</taxon>
        <taxon>Chordata</taxon>
        <taxon>Craniata</taxon>
        <taxon>Vertebrata</taxon>
        <taxon>Euteleostomi</taxon>
        <taxon>Actinopterygii</taxon>
        <taxon>Neopterygii</taxon>
        <taxon>Teleostei</taxon>
        <taxon>Ostariophysi</taxon>
        <taxon>Siluriformes</taxon>
        <taxon>Pangasiidae</taxon>
        <taxon>Pangasianodon</taxon>
    </lineage>
</organism>
<dbReference type="GO" id="GO:0005886">
    <property type="term" value="C:plasma membrane"/>
    <property type="evidence" value="ECO:0007669"/>
    <property type="project" value="TreeGrafter"/>
</dbReference>
<feature type="domain" description="Ig-like" evidence="9">
    <location>
        <begin position="282"/>
        <end position="383"/>
    </location>
</feature>
<dbReference type="CDD" id="cd05716">
    <property type="entry name" value="IgV_pIgR_like"/>
    <property type="match status" value="2"/>
</dbReference>
<dbReference type="PROSITE" id="PS50835">
    <property type="entry name" value="IG_LIKE"/>
    <property type="match status" value="2"/>
</dbReference>
<reference evidence="10 11" key="1">
    <citation type="submission" date="2019-06" db="EMBL/GenBank/DDBJ databases">
        <title>A chromosome-scale genome assembly of the striped catfish, Pangasianodon hypophthalmus.</title>
        <authorList>
            <person name="Wen M."/>
            <person name="Zahm M."/>
            <person name="Roques C."/>
            <person name="Cabau C."/>
            <person name="Klopp C."/>
            <person name="Donnadieu C."/>
            <person name="Jouanno E."/>
            <person name="Avarre J.-C."/>
            <person name="Campet M."/>
            <person name="Ha T.T.T."/>
            <person name="Dugue R."/>
            <person name="Lampietro C."/>
            <person name="Louis A."/>
            <person name="Herpin A."/>
            <person name="Echchiki A."/>
            <person name="Berthelot C."/>
            <person name="Parey E."/>
            <person name="Roest-Crollius H."/>
            <person name="Braasch I."/>
            <person name="Postlethwait J."/>
            <person name="Bobe J."/>
            <person name="Montfort J."/>
            <person name="Bouchez O."/>
            <person name="Begum T."/>
            <person name="Schartl M."/>
            <person name="Guiguen Y."/>
        </authorList>
    </citation>
    <scope>NUCLEOTIDE SEQUENCE [LARGE SCALE GENOMIC DNA]</scope>
    <source>
        <strain evidence="10 11">Indonesia</strain>
        <tissue evidence="10">Blood</tissue>
    </source>
</reference>
<dbReference type="UniPathway" id="UPA00378"/>